<comment type="caution">
    <text evidence="1">The sequence shown here is derived from an EMBL/GenBank/DDBJ whole genome shotgun (WGS) entry which is preliminary data.</text>
</comment>
<protein>
    <submittedName>
        <fullName evidence="1">Uncharacterized protein</fullName>
    </submittedName>
</protein>
<name>A0A926HT91_9FIRM</name>
<evidence type="ECO:0000313" key="2">
    <source>
        <dbReference type="Proteomes" id="UP000620366"/>
    </source>
</evidence>
<gene>
    <name evidence="1" type="ORF">H8695_02815</name>
</gene>
<dbReference type="RefSeq" id="WP_249299360.1">
    <property type="nucleotide sequence ID" value="NZ_JACRSP010000001.1"/>
</dbReference>
<organism evidence="1 2">
    <name type="scientific">Feifania hominis</name>
    <dbReference type="NCBI Taxonomy" id="2763660"/>
    <lineage>
        <taxon>Bacteria</taxon>
        <taxon>Bacillati</taxon>
        <taxon>Bacillota</taxon>
        <taxon>Clostridia</taxon>
        <taxon>Eubacteriales</taxon>
        <taxon>Feifaniaceae</taxon>
        <taxon>Feifania</taxon>
    </lineage>
</organism>
<keyword evidence="2" id="KW-1185">Reference proteome</keyword>
<evidence type="ECO:0000313" key="1">
    <source>
        <dbReference type="EMBL" id="MBC8535624.1"/>
    </source>
</evidence>
<sequence length="128" mass="14599">MSLLENFKAFNFNEGVPYVSVTSNGMTFNKSVIMKLGYPEHVLLLIDEETKRIAVQPCTQETPNAAPFYNKEKKSNALSVRWNGRDLLNTIQNLMNWDLSQCGYRIDGVLLKEEQAIIFDLTHASELK</sequence>
<proteinExistence type="predicted"/>
<dbReference type="EMBL" id="JACRSP010000001">
    <property type="protein sequence ID" value="MBC8535624.1"/>
    <property type="molecule type" value="Genomic_DNA"/>
</dbReference>
<dbReference type="Proteomes" id="UP000620366">
    <property type="component" value="Unassembled WGS sequence"/>
</dbReference>
<dbReference type="AlphaFoldDB" id="A0A926HT91"/>
<accession>A0A926HT91</accession>
<reference evidence="1" key="1">
    <citation type="submission" date="2020-08" db="EMBL/GenBank/DDBJ databases">
        <title>Genome public.</title>
        <authorList>
            <person name="Liu C."/>
            <person name="Sun Q."/>
        </authorList>
    </citation>
    <scope>NUCLEOTIDE SEQUENCE</scope>
    <source>
        <strain evidence="1">BX7</strain>
    </source>
</reference>